<dbReference type="Proteomes" id="UP001153618">
    <property type="component" value="Unassembled WGS sequence"/>
</dbReference>
<name>A0A9W4HQV9_PENOL</name>
<gene>
    <name evidence="1" type="ORF">POLS_LOCUS4550</name>
</gene>
<keyword evidence="2" id="KW-1185">Reference proteome</keyword>
<evidence type="ECO:0000313" key="2">
    <source>
        <dbReference type="Proteomes" id="UP001153618"/>
    </source>
</evidence>
<proteinExistence type="predicted"/>
<dbReference type="OrthoDB" id="5429716at2759"/>
<reference evidence="1" key="1">
    <citation type="submission" date="2021-07" db="EMBL/GenBank/DDBJ databases">
        <authorList>
            <person name="Branca A.L. A."/>
        </authorList>
    </citation>
    <scope>NUCLEOTIDE SEQUENCE</scope>
</reference>
<comment type="caution">
    <text evidence="1">The sequence shown here is derived from an EMBL/GenBank/DDBJ whole genome shotgun (WGS) entry which is preliminary data.</text>
</comment>
<dbReference type="AlphaFoldDB" id="A0A9W4HQV9"/>
<sequence>MPTVSLSDGSWSFDNLGPLTTTFTQPARCTQTPIHGFITTVLDYPLWQYGVECNPTVDDSCYPPSTNSFTGTWNPREWLGYGEYYSPGLLCPSGWATVGAATRDEHHSLTFSGAAHPSKQPEGTWLGVNLYRPQTALASALKPGQTLAMCCPSSMTADVQGGCYCTLSERPTSACEVFRGADVDYSYVARTYTDGTTTETSYVPTFTTTGEYSEETDYFTRTEFLDELTPVSWVDMIMIVHHQSDLSEATDLLILTSTSIRAKTLEVNHCSQHISITMSKSTTDIFMSIKPEHIQNIALRTKNHEYRGYLLPSSIQRIWFYTSSPTQSIEYVAHISHGKRPGEVPDDGGIGNTEFNTDLNKSGYGYEILILWKLRDPLTLKEAIRDGHLKGPPQKYCWVSLTFLEEYPLEKLIPLFSTID</sequence>
<evidence type="ECO:0000313" key="1">
    <source>
        <dbReference type="EMBL" id="CAG8096593.1"/>
    </source>
</evidence>
<organism evidence="1 2">
    <name type="scientific">Penicillium olsonii</name>
    <dbReference type="NCBI Taxonomy" id="99116"/>
    <lineage>
        <taxon>Eukaryota</taxon>
        <taxon>Fungi</taxon>
        <taxon>Dikarya</taxon>
        <taxon>Ascomycota</taxon>
        <taxon>Pezizomycotina</taxon>
        <taxon>Eurotiomycetes</taxon>
        <taxon>Eurotiomycetidae</taxon>
        <taxon>Eurotiales</taxon>
        <taxon>Aspergillaceae</taxon>
        <taxon>Penicillium</taxon>
    </lineage>
</organism>
<dbReference type="EMBL" id="CAJVOS010000023">
    <property type="protein sequence ID" value="CAG8096593.1"/>
    <property type="molecule type" value="Genomic_DNA"/>
</dbReference>
<protein>
    <submittedName>
        <fullName evidence="1">Uncharacterized protein</fullName>
    </submittedName>
</protein>
<accession>A0A9W4HQV9</accession>